<evidence type="ECO:0000313" key="3">
    <source>
        <dbReference type="EMBL" id="CAE2257437.1"/>
    </source>
</evidence>
<dbReference type="EMBL" id="HBKQ01036155">
    <property type="protein sequence ID" value="CAE2257437.1"/>
    <property type="molecule type" value="Transcribed_RNA"/>
</dbReference>
<gene>
    <name evidence="3" type="ORF">OAUR00152_LOCUS24868</name>
</gene>
<dbReference type="InterPro" id="IPR012347">
    <property type="entry name" value="Ferritin-like"/>
</dbReference>
<feature type="chain" id="PRO_5031034921" description="DUF305 domain-containing protein" evidence="2">
    <location>
        <begin position="35"/>
        <end position="569"/>
    </location>
</feature>
<feature type="compositionally biased region" description="Basic and acidic residues" evidence="1">
    <location>
        <begin position="395"/>
        <end position="405"/>
    </location>
</feature>
<keyword evidence="2" id="KW-0732">Signal</keyword>
<sequence length="569" mass="61537">MTPNAKLWRLAGVLRLTLLISSWIVAICIQASEAVGDGSSRRAMEGGKEEVPQFDPVFFGCGRTDLNASRSYGHINREMHRGMAIKFTGSAEYDFLAGMIPHHSAAMEMCKVWREAAATTATDGSEGASQPVNAGIESLCYNITEGPVSRGPDQYDFSQPGENEQMLDVIDKLGMMDHYNEGCSALSEEGRSDDADQSGHGMFMGCGELNIDSTREYMLVNMDMHMRMALNFTGNPDVDFLLGMIPHHEGAIDMCHIYYRYWSCAPQDQVCAQPSPLGSIETLTEYEEESIRLEVLQAVHHICGGHILETQPPELTWMGKELRRISPGYLVAYNAMKSDSTYPCKVQHGGDHGDVGMGDMDMGHSDGGHTMTDSGSGKDNSASSNHNMTMGGVPHSKENDGHGDGGHTMANSGSNDSKDTKDEALADGDGTKSTVDDLDGESDIIISSTSDDSTDDSTDNSASNNTAKESEGDTELGLGDSSNSIDEDVSSVVADSSTDEESSKDTELGPDDINERVDVESTAVVADFFGCRGWCADLPIPWKTENPSEAYKCGWTFSCSKCEECTNIY</sequence>
<name>A0A7S4N0K0_9STRA</name>
<accession>A0A7S4N0K0</accession>
<organism evidence="3">
    <name type="scientific">Odontella aurita</name>
    <dbReference type="NCBI Taxonomy" id="265563"/>
    <lineage>
        <taxon>Eukaryota</taxon>
        <taxon>Sar</taxon>
        <taxon>Stramenopiles</taxon>
        <taxon>Ochrophyta</taxon>
        <taxon>Bacillariophyta</taxon>
        <taxon>Mediophyceae</taxon>
        <taxon>Biddulphiophycidae</taxon>
        <taxon>Eupodiscales</taxon>
        <taxon>Odontellaceae</taxon>
        <taxon>Odontella</taxon>
    </lineage>
</organism>
<feature type="compositionally biased region" description="Basic and acidic residues" evidence="1">
    <location>
        <begin position="501"/>
        <end position="513"/>
    </location>
</feature>
<evidence type="ECO:0008006" key="4">
    <source>
        <dbReference type="Google" id="ProtNLM"/>
    </source>
</evidence>
<feature type="region of interest" description="Disordered" evidence="1">
    <location>
        <begin position="350"/>
        <end position="513"/>
    </location>
</feature>
<evidence type="ECO:0000256" key="1">
    <source>
        <dbReference type="SAM" id="MobiDB-lite"/>
    </source>
</evidence>
<dbReference type="Gene3D" id="1.20.1260.10">
    <property type="match status" value="1"/>
</dbReference>
<dbReference type="AlphaFoldDB" id="A0A7S4N0K0"/>
<proteinExistence type="predicted"/>
<feature type="signal peptide" evidence="2">
    <location>
        <begin position="1"/>
        <end position="34"/>
    </location>
</feature>
<reference evidence="3" key="1">
    <citation type="submission" date="2021-01" db="EMBL/GenBank/DDBJ databases">
        <authorList>
            <person name="Corre E."/>
            <person name="Pelletier E."/>
            <person name="Niang G."/>
            <person name="Scheremetjew M."/>
            <person name="Finn R."/>
            <person name="Kale V."/>
            <person name="Holt S."/>
            <person name="Cochrane G."/>
            <person name="Meng A."/>
            <person name="Brown T."/>
            <person name="Cohen L."/>
        </authorList>
    </citation>
    <scope>NUCLEOTIDE SEQUENCE</scope>
    <source>
        <strain evidence="3">Isolate 1302-5</strain>
    </source>
</reference>
<evidence type="ECO:0000256" key="2">
    <source>
        <dbReference type="SAM" id="SignalP"/>
    </source>
</evidence>
<feature type="compositionally biased region" description="Polar residues" evidence="1">
    <location>
        <begin position="372"/>
        <end position="388"/>
    </location>
</feature>
<protein>
    <recommendedName>
        <fullName evidence="4">DUF305 domain-containing protein</fullName>
    </recommendedName>
</protein>